<accession>D6PJP6</accession>
<reference evidence="3" key="1">
    <citation type="journal article" date="2010" name="ISME J.">
        <title>Metagenome of the Mediterranean deep chlorophyll maximum studied by direct and fosmid library 454 pyrosequencing.</title>
        <authorList>
            <person name="Ghai R."/>
            <person name="Martin-Cuadrado A.B."/>
            <person name="Molto A.G."/>
            <person name="Heredia I.G."/>
            <person name="Cabrera R."/>
            <person name="Martin J."/>
            <person name="Verdu M."/>
            <person name="Deschamps P."/>
            <person name="Moreira D."/>
            <person name="Lopez-Garcia P."/>
            <person name="Mira A."/>
            <person name="Rodriguez-Valera F."/>
        </authorList>
    </citation>
    <scope>NUCLEOTIDE SEQUENCE</scope>
</reference>
<organism evidence="3">
    <name type="scientific">uncultured organism MedDCM-OCT-S04-C1</name>
    <dbReference type="NCBI Taxonomy" id="743604"/>
    <lineage>
        <taxon>unclassified sequences</taxon>
        <taxon>environmental samples</taxon>
    </lineage>
</organism>
<name>D6PJP6_9ZZZZ</name>
<evidence type="ECO:0000256" key="1">
    <source>
        <dbReference type="SAM" id="MobiDB-lite"/>
    </source>
</evidence>
<keyword evidence="2" id="KW-0472">Membrane</keyword>
<evidence type="ECO:0000313" key="3">
    <source>
        <dbReference type="EMBL" id="ADD95947.1"/>
    </source>
</evidence>
<keyword evidence="2" id="KW-0812">Transmembrane</keyword>
<dbReference type="EMBL" id="GU943111">
    <property type="protein sequence ID" value="ADD95947.1"/>
    <property type="molecule type" value="Genomic_DNA"/>
</dbReference>
<sequence>MDDMKLRPAPRPEGDSDLLDGNMSVNRRQFMRHGFNAAGGVLAATLGALGFASILMPPAAGGGGDSAVLYWAKGREDEAWYGAKHLQSMSKSDFEAEAAKSNIGMSGAQGVWNGLPVIVNYVPHAENSGSPVADNSPRFQEMAGYDIGKNYVGHATEFLLGNPEIFDPNNNLVMSFARCTHLCCIPGWQLVSNSFTDDNWTPGGADDGGSKMFCICHSSRFDPTAIEVNRNANRSTGASFEYLGIRRAGGPAPVGLPIIPIIMNGDTIEASTEYTGWLTYCD</sequence>
<dbReference type="AlphaFoldDB" id="D6PJP6"/>
<dbReference type="Gene3D" id="2.102.10.10">
    <property type="entry name" value="Rieske [2Fe-2S] iron-sulphur domain"/>
    <property type="match status" value="1"/>
</dbReference>
<feature type="region of interest" description="Disordered" evidence="1">
    <location>
        <begin position="1"/>
        <end position="21"/>
    </location>
</feature>
<protein>
    <recommendedName>
        <fullName evidence="4">Rieske domain-containing protein</fullName>
    </recommendedName>
</protein>
<feature type="compositionally biased region" description="Basic and acidic residues" evidence="1">
    <location>
        <begin position="1"/>
        <end position="14"/>
    </location>
</feature>
<proteinExistence type="predicted"/>
<keyword evidence="2" id="KW-1133">Transmembrane helix</keyword>
<evidence type="ECO:0000256" key="2">
    <source>
        <dbReference type="SAM" id="Phobius"/>
    </source>
</evidence>
<dbReference type="InterPro" id="IPR036922">
    <property type="entry name" value="Rieske_2Fe-2S_sf"/>
</dbReference>
<dbReference type="SUPFAM" id="SSF50022">
    <property type="entry name" value="ISP domain"/>
    <property type="match status" value="1"/>
</dbReference>
<evidence type="ECO:0008006" key="4">
    <source>
        <dbReference type="Google" id="ProtNLM"/>
    </source>
</evidence>
<feature type="transmembrane region" description="Helical" evidence="2">
    <location>
        <begin position="35"/>
        <end position="56"/>
    </location>
</feature>
<dbReference type="GO" id="GO:0051537">
    <property type="term" value="F:2 iron, 2 sulfur cluster binding"/>
    <property type="evidence" value="ECO:0007669"/>
    <property type="project" value="InterPro"/>
</dbReference>